<dbReference type="PANTHER" id="PTHR13847:SF185">
    <property type="entry name" value="FAD DEPENDENT OXIDOREDUCTASE SUPERFAMILY (AFU_ORTHOLOGUE AFUA_3G02360)"/>
    <property type="match status" value="1"/>
</dbReference>
<evidence type="ECO:0000259" key="2">
    <source>
        <dbReference type="Pfam" id="PF01266"/>
    </source>
</evidence>
<accession>A0A166VSQ3</accession>
<feature type="transmembrane region" description="Helical" evidence="1">
    <location>
        <begin position="12"/>
        <end position="28"/>
    </location>
</feature>
<dbReference type="PANTHER" id="PTHR13847">
    <property type="entry name" value="SARCOSINE DEHYDROGENASE-RELATED"/>
    <property type="match status" value="1"/>
</dbReference>
<dbReference type="AlphaFoldDB" id="A0A166VSQ3"/>
<keyword evidence="4" id="KW-1185">Reference proteome</keyword>
<proteinExistence type="predicted"/>
<dbReference type="OrthoDB" id="498204at2759"/>
<dbReference type="Pfam" id="PF01266">
    <property type="entry name" value="DAO"/>
    <property type="match status" value="1"/>
</dbReference>
<dbReference type="GO" id="GO:0005770">
    <property type="term" value="C:late endosome"/>
    <property type="evidence" value="ECO:0007669"/>
    <property type="project" value="TreeGrafter"/>
</dbReference>
<dbReference type="InterPro" id="IPR036188">
    <property type="entry name" value="FAD/NAD-bd_sf"/>
</dbReference>
<dbReference type="Gene3D" id="3.50.50.60">
    <property type="entry name" value="FAD/NAD(P)-binding domain"/>
    <property type="match status" value="2"/>
</dbReference>
<dbReference type="GO" id="GO:0005829">
    <property type="term" value="C:cytosol"/>
    <property type="evidence" value="ECO:0007669"/>
    <property type="project" value="GOC"/>
</dbReference>
<dbReference type="GO" id="GO:0042147">
    <property type="term" value="P:retrograde transport, endosome to Golgi"/>
    <property type="evidence" value="ECO:0007669"/>
    <property type="project" value="TreeGrafter"/>
</dbReference>
<keyword evidence="1" id="KW-1133">Transmembrane helix</keyword>
<dbReference type="InterPro" id="IPR006076">
    <property type="entry name" value="FAD-dep_OxRdtase"/>
</dbReference>
<feature type="domain" description="FAD dependent oxidoreductase" evidence="2">
    <location>
        <begin position="11"/>
        <end position="62"/>
    </location>
</feature>
<organism evidence="3 4">
    <name type="scientific">Athelia psychrophila</name>
    <dbReference type="NCBI Taxonomy" id="1759441"/>
    <lineage>
        <taxon>Eukaryota</taxon>
        <taxon>Fungi</taxon>
        <taxon>Dikarya</taxon>
        <taxon>Basidiomycota</taxon>
        <taxon>Agaricomycotina</taxon>
        <taxon>Agaricomycetes</taxon>
        <taxon>Agaricomycetidae</taxon>
        <taxon>Atheliales</taxon>
        <taxon>Atheliaceae</taxon>
        <taxon>Athelia</taxon>
    </lineage>
</organism>
<evidence type="ECO:0000256" key="1">
    <source>
        <dbReference type="SAM" id="Phobius"/>
    </source>
</evidence>
<gene>
    <name evidence="3" type="ORF">FIBSPDRAFT_916344</name>
</gene>
<evidence type="ECO:0000313" key="3">
    <source>
        <dbReference type="EMBL" id="KZP33023.1"/>
    </source>
</evidence>
<dbReference type="SUPFAM" id="SSF51971">
    <property type="entry name" value="Nucleotide-binding domain"/>
    <property type="match status" value="1"/>
</dbReference>
<dbReference type="EMBL" id="KV417484">
    <property type="protein sequence ID" value="KZP33023.1"/>
    <property type="molecule type" value="Genomic_DNA"/>
</dbReference>
<protein>
    <submittedName>
        <fullName evidence="3">Nucleotide-binding domain-containing protein</fullName>
    </submittedName>
</protein>
<dbReference type="Proteomes" id="UP000076532">
    <property type="component" value="Unassembled WGS sequence"/>
</dbReference>
<keyword evidence="1" id="KW-0812">Transmembrane</keyword>
<keyword evidence="1" id="KW-0472">Membrane</keyword>
<reference evidence="3 4" key="1">
    <citation type="journal article" date="2016" name="Mol. Biol. Evol.">
        <title>Comparative Genomics of Early-Diverging Mushroom-Forming Fungi Provides Insights into the Origins of Lignocellulose Decay Capabilities.</title>
        <authorList>
            <person name="Nagy L.G."/>
            <person name="Riley R."/>
            <person name="Tritt A."/>
            <person name="Adam C."/>
            <person name="Daum C."/>
            <person name="Floudas D."/>
            <person name="Sun H."/>
            <person name="Yadav J.S."/>
            <person name="Pangilinan J."/>
            <person name="Larsson K.H."/>
            <person name="Matsuura K."/>
            <person name="Barry K."/>
            <person name="Labutti K."/>
            <person name="Kuo R."/>
            <person name="Ohm R.A."/>
            <person name="Bhattacharya S.S."/>
            <person name="Shirouzu T."/>
            <person name="Yoshinaga Y."/>
            <person name="Martin F.M."/>
            <person name="Grigoriev I.V."/>
            <person name="Hibbett D.S."/>
        </authorList>
    </citation>
    <scope>NUCLEOTIDE SEQUENCE [LARGE SCALE GENOMIC DNA]</scope>
    <source>
        <strain evidence="3 4">CBS 109695</strain>
    </source>
</reference>
<sequence>MTSPKTDDNSVVILGCGIIGLTTAYYLLTSSTPPASVHILDTSPTLFECASGRSGGFIARTELGVLSFRLHKELTEENDGGREWGYSGSLGISLSRIKEGADSETPTSDQLFDGQSRRFMTGEFSTAWTDGEWPSWLKRGVAKLLSTGETTAQVNSLQLCELLLRECLPEEVIPCTSLLLAAGPWTARAYKQLFPASELRLPISNFAGWSVVFRDESPPPSEDNALCHAAFIDMDGFSPEVFSQKLPNGQRDIFLAGVNSSQIPLPAITTDPLPRPITDNRTPIIARIDSKHYSPVASEGAGQGGLYVCAGHGPWGISLGPGSGKLCADMILGGEVPAYLSKLGL</sequence>
<dbReference type="STRING" id="436010.A0A166VSQ3"/>
<name>A0A166VSQ3_9AGAM</name>
<evidence type="ECO:0000313" key="4">
    <source>
        <dbReference type="Proteomes" id="UP000076532"/>
    </source>
</evidence>